<keyword evidence="2" id="KW-0677">Repeat</keyword>
<dbReference type="InterPro" id="IPR001611">
    <property type="entry name" value="Leu-rich_rpt"/>
</dbReference>
<dbReference type="PANTHER" id="PTHR48051:SF1">
    <property type="entry name" value="RAS SUPPRESSOR PROTEIN 1"/>
    <property type="match status" value="1"/>
</dbReference>
<organism evidence="4 5">
    <name type="scientific">Hortaea werneckii</name>
    <name type="common">Black yeast</name>
    <name type="synonym">Cladosporium werneckii</name>
    <dbReference type="NCBI Taxonomy" id="91943"/>
    <lineage>
        <taxon>Eukaryota</taxon>
        <taxon>Fungi</taxon>
        <taxon>Dikarya</taxon>
        <taxon>Ascomycota</taxon>
        <taxon>Pezizomycotina</taxon>
        <taxon>Dothideomycetes</taxon>
        <taxon>Dothideomycetidae</taxon>
        <taxon>Mycosphaerellales</taxon>
        <taxon>Teratosphaeriaceae</taxon>
        <taxon>Hortaea</taxon>
    </lineage>
</organism>
<dbReference type="VEuPathDB" id="FungiDB:BTJ68_11390"/>
<comment type="caution">
    <text evidence="4">The sequence shown here is derived from an EMBL/GenBank/DDBJ whole genome shotgun (WGS) entry which is preliminary data.</text>
</comment>
<sequence>MFTRKDPQWRHFEGNASADLLSFAMTLPSSPPLLPEQDLPNSPTFPALASAQNGNAGLNAASRKRQLYDYAALSSDPVFSDASTDGDADQYQNEDGQPRRKKKLVRGPWWNLRQTSSQSLRRSMAKKDRIRNGDSGVWMGSDESQESIDSIVSGQQRLQELAMDDIPNDDLRSDDTTPDPEVLAARIVQGCVESGKERVDLSDLALGSLSDDSLRPLQHMIKQSFAEFTHAPSEDEFVPLTPSIQLFLSRNRLTALPSELFSLTNITVLSFRNNDLRYIPPAVSRLSNLTELNVAGNSIRYLPWEVLDLLHSPDKQRQINVQPNPLWQPCDLSGSSPFRSTNFTSPMTADDLSRWADARDSIDTMRTKYEAEHGKLCIRGELELRLKLGRMMRTQYLQEASRAGREIRLSRDELIYLASSTIRYFGPDGTLLRQSRISQAKEPNFSATLETNDCPPSSNGSHSVPSLFETALRRLQVDYNLPEFLPHLSDSGMSTSLSSAIRRATSNVLGNGNEACSTCGQNFVIARAEWMEYWFHGFSSQQELTPESVLPFLRRACSWDCARVSEAGDFRC</sequence>
<dbReference type="EMBL" id="QWIK01000242">
    <property type="protein sequence ID" value="RMY09888.1"/>
    <property type="molecule type" value="Genomic_DNA"/>
</dbReference>
<reference evidence="4 5" key="1">
    <citation type="journal article" date="2018" name="BMC Genomics">
        <title>Genomic evidence for intraspecific hybridization in a clonal and extremely halotolerant yeast.</title>
        <authorList>
            <person name="Gostincar C."/>
            <person name="Stajich J.E."/>
            <person name="Zupancic J."/>
            <person name="Zalar P."/>
            <person name="Gunde-Cimerman N."/>
        </authorList>
    </citation>
    <scope>NUCLEOTIDE SEQUENCE [LARGE SCALE GENOMIC DNA]</scope>
    <source>
        <strain evidence="4 5">EXF-6654</strain>
    </source>
</reference>
<evidence type="ECO:0000313" key="4">
    <source>
        <dbReference type="EMBL" id="RMY09888.1"/>
    </source>
</evidence>
<feature type="region of interest" description="Disordered" evidence="3">
    <location>
        <begin position="116"/>
        <end position="144"/>
    </location>
</feature>
<dbReference type="PANTHER" id="PTHR48051">
    <property type="match status" value="1"/>
</dbReference>
<name>A0A3M6Z3N4_HORWE</name>
<dbReference type="SUPFAM" id="SSF52058">
    <property type="entry name" value="L domain-like"/>
    <property type="match status" value="1"/>
</dbReference>
<dbReference type="Proteomes" id="UP000282582">
    <property type="component" value="Unassembled WGS sequence"/>
</dbReference>
<dbReference type="InterPro" id="IPR050216">
    <property type="entry name" value="LRR_domain-containing"/>
</dbReference>
<dbReference type="Gene3D" id="3.80.10.10">
    <property type="entry name" value="Ribonuclease Inhibitor"/>
    <property type="match status" value="1"/>
</dbReference>
<evidence type="ECO:0000256" key="1">
    <source>
        <dbReference type="ARBA" id="ARBA00022614"/>
    </source>
</evidence>
<dbReference type="Pfam" id="PF13855">
    <property type="entry name" value="LRR_8"/>
    <property type="match status" value="1"/>
</dbReference>
<dbReference type="GO" id="GO:0005737">
    <property type="term" value="C:cytoplasm"/>
    <property type="evidence" value="ECO:0007669"/>
    <property type="project" value="TreeGrafter"/>
</dbReference>
<dbReference type="AlphaFoldDB" id="A0A3M6Z3N4"/>
<protein>
    <submittedName>
        <fullName evidence="4">Uncharacterized protein</fullName>
    </submittedName>
</protein>
<gene>
    <name evidence="4" type="ORF">D0868_03991</name>
</gene>
<dbReference type="InterPro" id="IPR032675">
    <property type="entry name" value="LRR_dom_sf"/>
</dbReference>
<evidence type="ECO:0000256" key="2">
    <source>
        <dbReference type="ARBA" id="ARBA00022737"/>
    </source>
</evidence>
<keyword evidence="1" id="KW-0433">Leucine-rich repeat</keyword>
<feature type="region of interest" description="Disordered" evidence="3">
    <location>
        <begin position="78"/>
        <end position="104"/>
    </location>
</feature>
<evidence type="ECO:0000256" key="3">
    <source>
        <dbReference type="SAM" id="MobiDB-lite"/>
    </source>
</evidence>
<evidence type="ECO:0000313" key="5">
    <source>
        <dbReference type="Proteomes" id="UP000282582"/>
    </source>
</evidence>
<proteinExistence type="predicted"/>
<accession>A0A3M6Z3N4</accession>